<feature type="transmembrane region" description="Helical" evidence="6">
    <location>
        <begin position="314"/>
        <end position="336"/>
    </location>
</feature>
<evidence type="ECO:0000313" key="9">
    <source>
        <dbReference type="Proteomes" id="UP000015100"/>
    </source>
</evidence>
<proteinExistence type="predicted"/>
<feature type="transmembrane region" description="Helical" evidence="6">
    <location>
        <begin position="356"/>
        <end position="376"/>
    </location>
</feature>
<comment type="subcellular location">
    <subcellularLocation>
        <location evidence="1">Membrane</location>
        <topology evidence="1">Multi-pass membrane protein</topology>
    </subcellularLocation>
</comment>
<feature type="region of interest" description="Disordered" evidence="5">
    <location>
        <begin position="1"/>
        <end position="52"/>
    </location>
</feature>
<name>S8A834_DACHA</name>
<dbReference type="GO" id="GO:0022857">
    <property type="term" value="F:transmembrane transporter activity"/>
    <property type="evidence" value="ECO:0007669"/>
    <property type="project" value="InterPro"/>
</dbReference>
<feature type="transmembrane region" description="Helical" evidence="6">
    <location>
        <begin position="483"/>
        <end position="505"/>
    </location>
</feature>
<dbReference type="eggNOG" id="KOG0254">
    <property type="taxonomic scope" value="Eukaryota"/>
</dbReference>
<feature type="transmembrane region" description="Helical" evidence="6">
    <location>
        <begin position="396"/>
        <end position="416"/>
    </location>
</feature>
<dbReference type="GO" id="GO:0005886">
    <property type="term" value="C:plasma membrane"/>
    <property type="evidence" value="ECO:0007669"/>
    <property type="project" value="TreeGrafter"/>
</dbReference>
<keyword evidence="4 6" id="KW-0472">Membrane</keyword>
<dbReference type="InterPro" id="IPR036259">
    <property type="entry name" value="MFS_trans_sf"/>
</dbReference>
<feature type="compositionally biased region" description="Basic and acidic residues" evidence="5">
    <location>
        <begin position="14"/>
        <end position="41"/>
    </location>
</feature>
<keyword evidence="2 6" id="KW-0812">Transmembrane</keyword>
<keyword evidence="3 6" id="KW-1133">Transmembrane helix</keyword>
<evidence type="ECO:0000256" key="1">
    <source>
        <dbReference type="ARBA" id="ARBA00004141"/>
    </source>
</evidence>
<feature type="domain" description="Major facilitator superfamily (MFS) profile" evidence="7">
    <location>
        <begin position="79"/>
        <end position="585"/>
    </location>
</feature>
<evidence type="ECO:0000256" key="5">
    <source>
        <dbReference type="SAM" id="MobiDB-lite"/>
    </source>
</evidence>
<accession>S8A834</accession>
<evidence type="ECO:0000256" key="4">
    <source>
        <dbReference type="ARBA" id="ARBA00023136"/>
    </source>
</evidence>
<dbReference type="SUPFAM" id="SSF103473">
    <property type="entry name" value="MFS general substrate transporter"/>
    <property type="match status" value="2"/>
</dbReference>
<feature type="transmembrane region" description="Helical" evidence="6">
    <location>
        <begin position="144"/>
        <end position="161"/>
    </location>
</feature>
<gene>
    <name evidence="8" type="ORF">H072_7241</name>
</gene>
<feature type="transmembrane region" description="Helical" evidence="6">
    <location>
        <begin position="278"/>
        <end position="302"/>
    </location>
</feature>
<evidence type="ECO:0000256" key="6">
    <source>
        <dbReference type="SAM" id="Phobius"/>
    </source>
</evidence>
<dbReference type="Pfam" id="PF07690">
    <property type="entry name" value="MFS_1"/>
    <property type="match status" value="1"/>
</dbReference>
<dbReference type="InterPro" id="IPR020846">
    <property type="entry name" value="MFS_dom"/>
</dbReference>
<dbReference type="Proteomes" id="UP000015100">
    <property type="component" value="Unassembled WGS sequence"/>
</dbReference>
<evidence type="ECO:0000259" key="7">
    <source>
        <dbReference type="PROSITE" id="PS50850"/>
    </source>
</evidence>
<sequence length="598" mass="64997">MAINLSQGGNFDAEMGRPELEKLGGTRTSIHEGDKEDKIPDRSPASSFEDSQVDTKFQPGVQDVEAVTISWSKTSLAISYVLIWFVYALQGIVSGVSGSLLPYITSGFAEHSLTPTTSVISAVIGGVTNLTIAKVLDIFGRPQGYFVCIILTTVGLIMSAACNNVEAYAASQVFYIVGINGIGYSLSVFVADTTTLRNRALMQSICQSPYIITAWFAGPIATAFLNGPGWRWAFGMEAILTVVVTLPLFGFFMYHFMKAKKQHLVPKHSSGRTLLESAIYYLREFDAVGLLLLSAGVAFFLLPFNLYMLQAKGWSSPILIVFLVLGIVLLITFGIWERFFAKTSFIPWSILRDRTALGACFASFTLFLSNGCWGAYFTSFLQVVNGLSVTHASYCVQTMTVGSILFCIPAGAVVSYTGRYKPLALYVALPLTLLGSGLMIYFRQSDQNIGYIVMCQVFLAISGGAFMVTAEIAIMAAVVEHQYFAVSIAVLGMFSSVGTAIGYTISSAIWQKKFPESLAQHLPPDALPDLAVIYGDIMTQLSYAVGSETRVAIQHAYADAWKYLMIAATASWAIGVVSVLLWRNINVIGIKQTKGHVI</sequence>
<organism evidence="8 9">
    <name type="scientific">Dactylellina haptotyla (strain CBS 200.50)</name>
    <name type="common">Nematode-trapping fungus</name>
    <name type="synonym">Monacrosporium haptotylum</name>
    <dbReference type="NCBI Taxonomy" id="1284197"/>
    <lineage>
        <taxon>Eukaryota</taxon>
        <taxon>Fungi</taxon>
        <taxon>Dikarya</taxon>
        <taxon>Ascomycota</taxon>
        <taxon>Pezizomycotina</taxon>
        <taxon>Orbiliomycetes</taxon>
        <taxon>Orbiliales</taxon>
        <taxon>Orbiliaceae</taxon>
        <taxon>Dactylellina</taxon>
    </lineage>
</organism>
<evidence type="ECO:0000313" key="8">
    <source>
        <dbReference type="EMBL" id="EPS39009.1"/>
    </source>
</evidence>
<reference evidence="9" key="2">
    <citation type="submission" date="2013-04" db="EMBL/GenBank/DDBJ databases">
        <title>Genomic mechanisms accounting for the adaptation to parasitism in nematode-trapping fungi.</title>
        <authorList>
            <person name="Ahren D.G."/>
        </authorList>
    </citation>
    <scope>NUCLEOTIDE SEQUENCE [LARGE SCALE GENOMIC DNA]</scope>
    <source>
        <strain evidence="9">CBS 200.50</strain>
    </source>
</reference>
<dbReference type="AlphaFoldDB" id="S8A834"/>
<dbReference type="Gene3D" id="1.20.1250.20">
    <property type="entry name" value="MFS general substrate transporter like domains"/>
    <property type="match status" value="2"/>
</dbReference>
<feature type="transmembrane region" description="Helical" evidence="6">
    <location>
        <begin position="80"/>
        <end position="101"/>
    </location>
</feature>
<dbReference type="OrthoDB" id="4078873at2759"/>
<dbReference type="PANTHER" id="PTHR23501:SF3">
    <property type="entry name" value="MAJOR FACILITATOR SUPERFAMILY (MFS) PROFILE DOMAIN-CONTAINING PROTEIN"/>
    <property type="match status" value="1"/>
</dbReference>
<protein>
    <recommendedName>
        <fullName evidence="7">Major facilitator superfamily (MFS) profile domain-containing protein</fullName>
    </recommendedName>
</protein>
<dbReference type="PROSITE" id="PS50850">
    <property type="entry name" value="MFS"/>
    <property type="match status" value="1"/>
</dbReference>
<feature type="transmembrane region" description="Helical" evidence="6">
    <location>
        <begin position="238"/>
        <end position="257"/>
    </location>
</feature>
<dbReference type="OMA" id="VASAIWQ"/>
<dbReference type="EMBL" id="AQGS01000512">
    <property type="protein sequence ID" value="EPS39009.1"/>
    <property type="molecule type" value="Genomic_DNA"/>
</dbReference>
<comment type="caution">
    <text evidence="8">The sequence shown here is derived from an EMBL/GenBank/DDBJ whole genome shotgun (WGS) entry which is preliminary data.</text>
</comment>
<feature type="transmembrane region" description="Helical" evidence="6">
    <location>
        <begin position="173"/>
        <end position="196"/>
    </location>
</feature>
<feature type="transmembrane region" description="Helical" evidence="6">
    <location>
        <begin position="563"/>
        <end position="582"/>
    </location>
</feature>
<keyword evidence="9" id="KW-1185">Reference proteome</keyword>
<dbReference type="InterPro" id="IPR011701">
    <property type="entry name" value="MFS"/>
</dbReference>
<feature type="transmembrane region" description="Helical" evidence="6">
    <location>
        <begin position="113"/>
        <end position="132"/>
    </location>
</feature>
<reference evidence="8 9" key="1">
    <citation type="journal article" date="2013" name="PLoS Genet.">
        <title>Genomic mechanisms accounting for the adaptation to parasitism in nematode-trapping fungi.</title>
        <authorList>
            <person name="Meerupati T."/>
            <person name="Andersson K.M."/>
            <person name="Friman E."/>
            <person name="Kumar D."/>
            <person name="Tunlid A."/>
            <person name="Ahren D."/>
        </authorList>
    </citation>
    <scope>NUCLEOTIDE SEQUENCE [LARGE SCALE GENOMIC DNA]</scope>
    <source>
        <strain evidence="8 9">CBS 200.50</strain>
    </source>
</reference>
<feature type="transmembrane region" description="Helical" evidence="6">
    <location>
        <begin position="423"/>
        <end position="443"/>
    </location>
</feature>
<evidence type="ECO:0000256" key="3">
    <source>
        <dbReference type="ARBA" id="ARBA00022989"/>
    </source>
</evidence>
<feature type="transmembrane region" description="Helical" evidence="6">
    <location>
        <begin position="449"/>
        <end position="476"/>
    </location>
</feature>
<evidence type="ECO:0000256" key="2">
    <source>
        <dbReference type="ARBA" id="ARBA00022692"/>
    </source>
</evidence>
<feature type="transmembrane region" description="Helical" evidence="6">
    <location>
        <begin position="208"/>
        <end position="226"/>
    </location>
</feature>
<dbReference type="HOGENOM" id="CLU_012970_1_0_1"/>
<dbReference type="PANTHER" id="PTHR23501">
    <property type="entry name" value="MAJOR FACILITATOR SUPERFAMILY"/>
    <property type="match status" value="1"/>
</dbReference>